<dbReference type="Proteomes" id="UP000054928">
    <property type="component" value="Unassembled WGS sequence"/>
</dbReference>
<accession>A0A0P1AKG3</accession>
<proteinExistence type="predicted"/>
<sequence>MHNRVKLSREFTMEEGASIASHLDNRNELIVAMDGVGDEFGKAHERCDFEAMVVGKANELVVIAKISISDKTSDKLTVVNNYKLDVSWVVAVAATMLVIRSRTAYLANADVKDCFYHEKSNCLLDCGVPSHMSLEKKKFQADKKLKEGIDITIAIKECGRIVKTDDALQISEVSPLSVASFLRLVVR</sequence>
<name>A0A0P1AKG3_PLAHL</name>
<protein>
    <submittedName>
        <fullName evidence="1">Uncharacterized protein</fullName>
    </submittedName>
</protein>
<dbReference type="GeneID" id="36406814"/>
<dbReference type="RefSeq" id="XP_024577779.1">
    <property type="nucleotide sequence ID" value="XM_024727176.1"/>
</dbReference>
<reference evidence="2" key="1">
    <citation type="submission" date="2014-09" db="EMBL/GenBank/DDBJ databases">
        <authorList>
            <person name="Sharma Rahul"/>
            <person name="Thines Marco"/>
        </authorList>
    </citation>
    <scope>NUCLEOTIDE SEQUENCE [LARGE SCALE GENOMIC DNA]</scope>
</reference>
<organism evidence="1 2">
    <name type="scientific">Plasmopara halstedii</name>
    <name type="common">Downy mildew of sunflower</name>
    <dbReference type="NCBI Taxonomy" id="4781"/>
    <lineage>
        <taxon>Eukaryota</taxon>
        <taxon>Sar</taxon>
        <taxon>Stramenopiles</taxon>
        <taxon>Oomycota</taxon>
        <taxon>Peronosporomycetes</taxon>
        <taxon>Peronosporales</taxon>
        <taxon>Peronosporaceae</taxon>
        <taxon>Plasmopara</taxon>
    </lineage>
</organism>
<dbReference type="EMBL" id="CCYD01000553">
    <property type="protein sequence ID" value="CEG41410.1"/>
    <property type="molecule type" value="Genomic_DNA"/>
</dbReference>
<evidence type="ECO:0000313" key="1">
    <source>
        <dbReference type="EMBL" id="CEG41410.1"/>
    </source>
</evidence>
<dbReference type="AlphaFoldDB" id="A0A0P1AKG3"/>
<keyword evidence="2" id="KW-1185">Reference proteome</keyword>
<evidence type="ECO:0000313" key="2">
    <source>
        <dbReference type="Proteomes" id="UP000054928"/>
    </source>
</evidence>